<feature type="compositionally biased region" description="Basic residues" evidence="1">
    <location>
        <begin position="174"/>
        <end position="186"/>
    </location>
</feature>
<feature type="compositionally biased region" description="Low complexity" evidence="1">
    <location>
        <begin position="14"/>
        <end position="40"/>
    </location>
</feature>
<gene>
    <name evidence="2" type="ORF">F5878DRAFT_181558</name>
</gene>
<feature type="compositionally biased region" description="Low complexity" evidence="1">
    <location>
        <begin position="458"/>
        <end position="471"/>
    </location>
</feature>
<feature type="region of interest" description="Disordered" evidence="1">
    <location>
        <begin position="1"/>
        <end position="40"/>
    </location>
</feature>
<comment type="caution">
    <text evidence="2">The sequence shown here is derived from an EMBL/GenBank/DDBJ whole genome shotgun (WGS) entry which is preliminary data.</text>
</comment>
<accession>A0AA38P8R1</accession>
<evidence type="ECO:0000256" key="1">
    <source>
        <dbReference type="SAM" id="MobiDB-lite"/>
    </source>
</evidence>
<dbReference type="Proteomes" id="UP001163846">
    <property type="component" value="Unassembled WGS sequence"/>
</dbReference>
<feature type="compositionally biased region" description="Polar residues" evidence="1">
    <location>
        <begin position="79"/>
        <end position="103"/>
    </location>
</feature>
<name>A0AA38P8R1_9AGAR</name>
<evidence type="ECO:0000313" key="3">
    <source>
        <dbReference type="Proteomes" id="UP001163846"/>
    </source>
</evidence>
<sequence length="517" mass="56027">MPTTNAPTPPPLMPMASASAPMPMASASAPMPMTSSSAPVTMTSASVPLTMTSASVPFTVASASAPATLAPAFPGLAPSNLSTRPAPPSGSSHVAETGSTAPHSQAIRPISSYISPLSMISAVSSRSPGGMQPAPLSTSSSSSPFQSVTAIERANHTRLEHAAQSVGSSSTSTTRKRKRGPGRKPPRLYGTVEPAKVEDSIAVADDGTEVISLLVLAYPPRLSADECNTHAIPIELHHDVQNGDAFEHVLRSLNLAHQFDNLPLNTKVVDLLETLRSLLSQHGWIFPDDQPQSLFGRHERLAIQLLRFTSKGNINNNAKTPRLTLVKVDSEDMTLREIVTNSNDYGVAKFAITNSKKFILHTIIRSPNVALNINISEKGLGSDDTTRQHFCISKRIYGIFRSDSDAYVDQGYRALDEDEIELGCREDQSDSSDAREARVVAQMLQPPSTIRVPETQGSNRNSSNSSRVTSNLPVETTQNERGILWDDDWEGYNTDDPDTVFYGWERSKIYNIERLLR</sequence>
<dbReference type="AlphaFoldDB" id="A0AA38P8R1"/>
<feature type="region of interest" description="Disordered" evidence="1">
    <location>
        <begin position="123"/>
        <end position="190"/>
    </location>
</feature>
<organism evidence="2 3">
    <name type="scientific">Lentinula raphanica</name>
    <dbReference type="NCBI Taxonomy" id="153919"/>
    <lineage>
        <taxon>Eukaryota</taxon>
        <taxon>Fungi</taxon>
        <taxon>Dikarya</taxon>
        <taxon>Basidiomycota</taxon>
        <taxon>Agaricomycotina</taxon>
        <taxon>Agaricomycetes</taxon>
        <taxon>Agaricomycetidae</taxon>
        <taxon>Agaricales</taxon>
        <taxon>Marasmiineae</taxon>
        <taxon>Omphalotaceae</taxon>
        <taxon>Lentinula</taxon>
    </lineage>
</organism>
<reference evidence="2" key="1">
    <citation type="submission" date="2022-08" db="EMBL/GenBank/DDBJ databases">
        <authorList>
            <consortium name="DOE Joint Genome Institute"/>
            <person name="Min B."/>
            <person name="Riley R."/>
            <person name="Sierra-Patev S."/>
            <person name="Naranjo-Ortiz M."/>
            <person name="Looney B."/>
            <person name="Konkel Z."/>
            <person name="Slot J.C."/>
            <person name="Sakamoto Y."/>
            <person name="Steenwyk J.L."/>
            <person name="Rokas A."/>
            <person name="Carro J."/>
            <person name="Camarero S."/>
            <person name="Ferreira P."/>
            <person name="Molpeceres G."/>
            <person name="Ruiz-Duenas F.J."/>
            <person name="Serrano A."/>
            <person name="Henrissat B."/>
            <person name="Drula E."/>
            <person name="Hughes K.W."/>
            <person name="Mata J.L."/>
            <person name="Ishikawa N.K."/>
            <person name="Vargas-Isla R."/>
            <person name="Ushijima S."/>
            <person name="Smith C.A."/>
            <person name="Ahrendt S."/>
            <person name="Andreopoulos W."/>
            <person name="He G."/>
            <person name="Labutti K."/>
            <person name="Lipzen A."/>
            <person name="Ng V."/>
            <person name="Sandor L."/>
            <person name="Barry K."/>
            <person name="Martinez A.T."/>
            <person name="Xiao Y."/>
            <person name="Gibbons J.G."/>
            <person name="Terashima K."/>
            <person name="Hibbett D.S."/>
            <person name="Grigoriev I.V."/>
        </authorList>
    </citation>
    <scope>NUCLEOTIDE SEQUENCE</scope>
    <source>
        <strain evidence="2">TFB9207</strain>
    </source>
</reference>
<feature type="region of interest" description="Disordered" evidence="1">
    <location>
        <begin position="78"/>
        <end position="105"/>
    </location>
</feature>
<feature type="region of interest" description="Disordered" evidence="1">
    <location>
        <begin position="444"/>
        <end position="479"/>
    </location>
</feature>
<keyword evidence="3" id="KW-1185">Reference proteome</keyword>
<dbReference type="EMBL" id="MU806196">
    <property type="protein sequence ID" value="KAJ3838195.1"/>
    <property type="molecule type" value="Genomic_DNA"/>
</dbReference>
<proteinExistence type="predicted"/>
<evidence type="ECO:0000313" key="2">
    <source>
        <dbReference type="EMBL" id="KAJ3838195.1"/>
    </source>
</evidence>
<protein>
    <submittedName>
        <fullName evidence="2">Uncharacterized protein</fullName>
    </submittedName>
</protein>